<dbReference type="InterPro" id="IPR006585">
    <property type="entry name" value="FTP1"/>
</dbReference>
<comment type="subunit">
    <text evidence="3">Homotrimer.</text>
</comment>
<keyword evidence="8" id="KW-0732">Signal</keyword>
<name>A0A8B8BCN9_CRAVI</name>
<evidence type="ECO:0000256" key="3">
    <source>
        <dbReference type="ARBA" id="ARBA00011233"/>
    </source>
</evidence>
<dbReference type="GO" id="GO:0001868">
    <property type="term" value="P:regulation of complement activation, lectin pathway"/>
    <property type="evidence" value="ECO:0007669"/>
    <property type="project" value="UniProtKB-ARBA"/>
</dbReference>
<accession>A0A8B8BCN9</accession>
<dbReference type="InterPro" id="IPR008979">
    <property type="entry name" value="Galactose-bd-like_sf"/>
</dbReference>
<evidence type="ECO:0000256" key="7">
    <source>
        <dbReference type="ARBA" id="ARBA00023157"/>
    </source>
</evidence>
<dbReference type="KEGG" id="cvn:111109173"/>
<feature type="signal peptide" evidence="8">
    <location>
        <begin position="1"/>
        <end position="21"/>
    </location>
</feature>
<evidence type="ECO:0000256" key="4">
    <source>
        <dbReference type="ARBA" id="ARBA00022723"/>
    </source>
</evidence>
<keyword evidence="10" id="KW-1185">Reference proteome</keyword>
<evidence type="ECO:0000256" key="2">
    <source>
        <dbReference type="ARBA" id="ARBA00010147"/>
    </source>
</evidence>
<comment type="function">
    <text evidence="1">Acts as a defensive agent. Recognizes blood group fucosylated oligosaccharides including A, B, H and Lewis B-type antigens. Does not recognize Lewis A antigen and has low affinity for monovalent haptens.</text>
</comment>
<dbReference type="GeneID" id="111109173"/>
<gene>
    <name evidence="11" type="primary">LOC111109173</name>
</gene>
<evidence type="ECO:0000313" key="10">
    <source>
        <dbReference type="Proteomes" id="UP000694844"/>
    </source>
</evidence>
<dbReference type="GO" id="GO:0042806">
    <property type="term" value="F:fucose binding"/>
    <property type="evidence" value="ECO:0007669"/>
    <property type="project" value="UniProtKB-ARBA"/>
</dbReference>
<dbReference type="SUPFAM" id="SSF49785">
    <property type="entry name" value="Galactose-binding domain-like"/>
    <property type="match status" value="1"/>
</dbReference>
<dbReference type="Pfam" id="PF22633">
    <property type="entry name" value="F5_F8_type_C_2"/>
    <property type="match status" value="1"/>
</dbReference>
<dbReference type="AlphaFoldDB" id="A0A8B8BCN9"/>
<dbReference type="RefSeq" id="XP_022300963.1">
    <property type="nucleotide sequence ID" value="XM_022445255.1"/>
</dbReference>
<dbReference type="Gene3D" id="2.60.120.260">
    <property type="entry name" value="Galactose-binding domain-like"/>
    <property type="match status" value="1"/>
</dbReference>
<comment type="similarity">
    <text evidence="2">Belongs to the fucolectin family.</text>
</comment>
<reference evidence="11" key="1">
    <citation type="submission" date="2025-08" db="UniProtKB">
        <authorList>
            <consortium name="RefSeq"/>
        </authorList>
    </citation>
    <scope>IDENTIFICATION</scope>
    <source>
        <tissue evidence="11">Whole sample</tissue>
    </source>
</reference>
<keyword evidence="6" id="KW-0106">Calcium</keyword>
<organism evidence="10 11">
    <name type="scientific">Crassostrea virginica</name>
    <name type="common">Eastern oyster</name>
    <dbReference type="NCBI Taxonomy" id="6565"/>
    <lineage>
        <taxon>Eukaryota</taxon>
        <taxon>Metazoa</taxon>
        <taxon>Spiralia</taxon>
        <taxon>Lophotrochozoa</taxon>
        <taxon>Mollusca</taxon>
        <taxon>Bivalvia</taxon>
        <taxon>Autobranchia</taxon>
        <taxon>Pteriomorphia</taxon>
        <taxon>Ostreida</taxon>
        <taxon>Ostreoidea</taxon>
        <taxon>Ostreidae</taxon>
        <taxon>Crassostrea</taxon>
    </lineage>
</organism>
<evidence type="ECO:0000259" key="9">
    <source>
        <dbReference type="SMART" id="SM00607"/>
    </source>
</evidence>
<dbReference type="SMART" id="SM00607">
    <property type="entry name" value="FTP"/>
    <property type="match status" value="1"/>
</dbReference>
<dbReference type="PANTHER" id="PTHR45713:SF6">
    <property type="entry name" value="F5_8 TYPE C DOMAIN-CONTAINING PROTEIN"/>
    <property type="match status" value="1"/>
</dbReference>
<keyword evidence="7" id="KW-1015">Disulfide bond</keyword>
<protein>
    <submittedName>
        <fullName evidence="11">Fucolectin-like</fullName>
    </submittedName>
</protein>
<dbReference type="GO" id="GO:0010185">
    <property type="term" value="P:regulation of cellular defense response"/>
    <property type="evidence" value="ECO:0007669"/>
    <property type="project" value="UniProtKB-ARBA"/>
</dbReference>
<sequence length="173" mass="19496">MFSATLVLILACLYQIQTSLGHFPDLQNVAYSKRVTLSSNFHSGGYGGSKAVNGMYDDLAHTGRERYPWLRIDLGGNFFIHEIEVFARAVCQNCGEQLHNFDVKFGKHKHGLRRCGHYSRATHAGQRVAFWCPGNSVGRYVLIRIAGGNPSYLSVAEVLVWGIPERRVKQYYD</sequence>
<dbReference type="GO" id="GO:0046872">
    <property type="term" value="F:metal ion binding"/>
    <property type="evidence" value="ECO:0007669"/>
    <property type="project" value="UniProtKB-KW"/>
</dbReference>
<keyword evidence="4" id="KW-0479">Metal-binding</keyword>
<dbReference type="InterPro" id="IPR051941">
    <property type="entry name" value="BG_Antigen-Binding_Lectin"/>
</dbReference>
<evidence type="ECO:0000256" key="8">
    <source>
        <dbReference type="SAM" id="SignalP"/>
    </source>
</evidence>
<evidence type="ECO:0000256" key="6">
    <source>
        <dbReference type="ARBA" id="ARBA00022837"/>
    </source>
</evidence>
<dbReference type="OrthoDB" id="6049351at2759"/>
<feature type="chain" id="PRO_5034735226" evidence="8">
    <location>
        <begin position="22"/>
        <end position="173"/>
    </location>
</feature>
<keyword evidence="5" id="KW-0430">Lectin</keyword>
<evidence type="ECO:0000256" key="1">
    <source>
        <dbReference type="ARBA" id="ARBA00002219"/>
    </source>
</evidence>
<dbReference type="Proteomes" id="UP000694844">
    <property type="component" value="Chromosome 8"/>
</dbReference>
<feature type="domain" description="Fucolectin tachylectin-4 pentraxin-1" evidence="9">
    <location>
        <begin position="26"/>
        <end position="164"/>
    </location>
</feature>
<dbReference type="PANTHER" id="PTHR45713">
    <property type="entry name" value="FTP DOMAIN-CONTAINING PROTEIN"/>
    <property type="match status" value="1"/>
</dbReference>
<evidence type="ECO:0000256" key="5">
    <source>
        <dbReference type="ARBA" id="ARBA00022734"/>
    </source>
</evidence>
<proteinExistence type="inferred from homology"/>
<evidence type="ECO:0000313" key="11">
    <source>
        <dbReference type="RefSeq" id="XP_022300963.1"/>
    </source>
</evidence>